<keyword evidence="7 9" id="KW-0906">Nuclear pore complex</keyword>
<evidence type="ECO:0000256" key="5">
    <source>
        <dbReference type="ARBA" id="ARBA00022927"/>
    </source>
</evidence>
<dbReference type="InterPro" id="IPR011502">
    <property type="entry name" value="Nucleoporin_Nup85"/>
</dbReference>
<dbReference type="OrthoDB" id="17644at2759"/>
<evidence type="ECO:0000313" key="10">
    <source>
        <dbReference type="EMBL" id="OWF46495.1"/>
    </source>
</evidence>
<comment type="subcellular location">
    <subcellularLocation>
        <location evidence="1 9">Nucleus</location>
        <location evidence="1 9">Nuclear pore complex</location>
    </subcellularLocation>
</comment>
<dbReference type="Pfam" id="PF07575">
    <property type="entry name" value="Nucleopor_Nup85"/>
    <property type="match status" value="1"/>
</dbReference>
<gene>
    <name evidence="10" type="ORF">KP79_PYT05241</name>
</gene>
<keyword evidence="6 9" id="KW-0811">Translocation</keyword>
<evidence type="ECO:0000256" key="2">
    <source>
        <dbReference type="ARBA" id="ARBA00005573"/>
    </source>
</evidence>
<keyword evidence="4 9" id="KW-0509">mRNA transport</keyword>
<dbReference type="GO" id="GO:0031965">
    <property type="term" value="C:nuclear membrane"/>
    <property type="evidence" value="ECO:0007669"/>
    <property type="project" value="UniProtKB-UniRule"/>
</dbReference>
<dbReference type="EMBL" id="NEDP02004182">
    <property type="protein sequence ID" value="OWF46495.1"/>
    <property type="molecule type" value="Genomic_DNA"/>
</dbReference>
<dbReference type="GO" id="GO:0006606">
    <property type="term" value="P:protein import into nucleus"/>
    <property type="evidence" value="ECO:0007669"/>
    <property type="project" value="TreeGrafter"/>
</dbReference>
<keyword evidence="11" id="KW-1185">Reference proteome</keyword>
<evidence type="ECO:0000256" key="7">
    <source>
        <dbReference type="ARBA" id="ARBA00023132"/>
    </source>
</evidence>
<organism evidence="10 11">
    <name type="scientific">Mizuhopecten yessoensis</name>
    <name type="common">Japanese scallop</name>
    <name type="synonym">Patinopecten yessoensis</name>
    <dbReference type="NCBI Taxonomy" id="6573"/>
    <lineage>
        <taxon>Eukaryota</taxon>
        <taxon>Metazoa</taxon>
        <taxon>Spiralia</taxon>
        <taxon>Lophotrochozoa</taxon>
        <taxon>Mollusca</taxon>
        <taxon>Bivalvia</taxon>
        <taxon>Autobranchia</taxon>
        <taxon>Pteriomorphia</taxon>
        <taxon>Pectinida</taxon>
        <taxon>Pectinoidea</taxon>
        <taxon>Pectinidae</taxon>
        <taxon>Mizuhopecten</taxon>
    </lineage>
</organism>
<sequence>MAEREREPHFCAINDPSCSQGLQAVWGCGNQFFVFPGKKAILLNERRPLLMKEETIREVKWDMDLHRPVLRKLVNESHNVFTCLQEQAKKTSGAALHPHIIRSSKQYRASLKAYSLELKILADSTIDEEQKQDFLDHLQLLEMAELIWGLCEILFIDSPAGGLVIAPLLEWLRFHFQTGEQMFLEIIREEQPEHHPLYWDTIYRLVLQGQAEHVRRLLSLHSSKHSKAFSSMDELLKKMPQHTQLFRGHSIAEFDMKWRHWRDECERRLEEGEFSSYGNLETIGKILTGNDEVFSEFRDLCETWYHMLVSKLLYQNPTIKGFDLQYHIQVCLDEYRSNTRIGELDNILLSALEYDIHQVIKDSSAVFSNWWFVAHLTDLLQHCGQLDSHKLQFGSNLREFLLLEYATSLMSHKSLWIVGVSYLDHCPEFGRKYLEHFMENISIDSEKKAQKLLHICQERNLAEQAKSICKVMGRRHMQHKRLGAALTWFLKSKDVALSTVIAERFLFEYSEKGSFSNLDLIDNLGPSMLLSNRLTFLGKYREFHKLYEEKEFQAAGQLLLSLLQAKLAPKQFWVTLLVDAIPLLEAQEVIFSSAQTFDLMHCLEELMREFKDIDVREKEKLALLRLALTRNLSRAIVTEGTVRRT</sequence>
<dbReference type="GO" id="GO:0006406">
    <property type="term" value="P:mRNA export from nucleus"/>
    <property type="evidence" value="ECO:0007669"/>
    <property type="project" value="TreeGrafter"/>
</dbReference>
<reference evidence="10 11" key="1">
    <citation type="journal article" date="2017" name="Nat. Ecol. Evol.">
        <title>Scallop genome provides insights into evolution of bilaterian karyotype and development.</title>
        <authorList>
            <person name="Wang S."/>
            <person name="Zhang J."/>
            <person name="Jiao W."/>
            <person name="Li J."/>
            <person name="Xun X."/>
            <person name="Sun Y."/>
            <person name="Guo X."/>
            <person name="Huan P."/>
            <person name="Dong B."/>
            <person name="Zhang L."/>
            <person name="Hu X."/>
            <person name="Sun X."/>
            <person name="Wang J."/>
            <person name="Zhao C."/>
            <person name="Wang Y."/>
            <person name="Wang D."/>
            <person name="Huang X."/>
            <person name="Wang R."/>
            <person name="Lv J."/>
            <person name="Li Y."/>
            <person name="Zhang Z."/>
            <person name="Liu B."/>
            <person name="Lu W."/>
            <person name="Hui Y."/>
            <person name="Liang J."/>
            <person name="Zhou Z."/>
            <person name="Hou R."/>
            <person name="Li X."/>
            <person name="Liu Y."/>
            <person name="Li H."/>
            <person name="Ning X."/>
            <person name="Lin Y."/>
            <person name="Zhao L."/>
            <person name="Xing Q."/>
            <person name="Dou J."/>
            <person name="Li Y."/>
            <person name="Mao J."/>
            <person name="Guo H."/>
            <person name="Dou H."/>
            <person name="Li T."/>
            <person name="Mu C."/>
            <person name="Jiang W."/>
            <person name="Fu Q."/>
            <person name="Fu X."/>
            <person name="Miao Y."/>
            <person name="Liu J."/>
            <person name="Yu Q."/>
            <person name="Li R."/>
            <person name="Liao H."/>
            <person name="Li X."/>
            <person name="Kong Y."/>
            <person name="Jiang Z."/>
            <person name="Chourrout D."/>
            <person name="Li R."/>
            <person name="Bao Z."/>
        </authorList>
    </citation>
    <scope>NUCLEOTIDE SEQUENCE [LARGE SCALE GENOMIC DNA]</scope>
    <source>
        <strain evidence="10 11">PY_sf001</strain>
    </source>
</reference>
<dbReference type="GO" id="GO:0045893">
    <property type="term" value="P:positive regulation of DNA-templated transcription"/>
    <property type="evidence" value="ECO:0007669"/>
    <property type="project" value="TreeGrafter"/>
</dbReference>
<evidence type="ECO:0000313" key="11">
    <source>
        <dbReference type="Proteomes" id="UP000242188"/>
    </source>
</evidence>
<comment type="similarity">
    <text evidence="2 9">Belongs to the nucleoporin Nup85 family.</text>
</comment>
<evidence type="ECO:0000256" key="4">
    <source>
        <dbReference type="ARBA" id="ARBA00022816"/>
    </source>
</evidence>
<evidence type="ECO:0000256" key="6">
    <source>
        <dbReference type="ARBA" id="ARBA00023010"/>
    </source>
</evidence>
<keyword evidence="5 9" id="KW-0653">Protein transport</keyword>
<dbReference type="PANTHER" id="PTHR13373:SF21">
    <property type="entry name" value="NUCLEAR PORE COMPLEX PROTEIN NUP85"/>
    <property type="match status" value="1"/>
</dbReference>
<dbReference type="Proteomes" id="UP000242188">
    <property type="component" value="Unassembled WGS sequence"/>
</dbReference>
<proteinExistence type="inferred from homology"/>
<keyword evidence="8 9" id="KW-0539">Nucleus</keyword>
<keyword evidence="3 9" id="KW-0813">Transport</keyword>
<dbReference type="STRING" id="6573.A0A210QCQ6"/>
<comment type="subunit">
    <text evidence="9">Component of the nuclear pore complex (NPC).</text>
</comment>
<name>A0A210QCQ6_MIZYE</name>
<protein>
    <recommendedName>
        <fullName evidence="9">Nuclear pore complex protein Nup85</fullName>
    </recommendedName>
</protein>
<evidence type="ECO:0000256" key="9">
    <source>
        <dbReference type="RuleBase" id="RU365073"/>
    </source>
</evidence>
<comment type="caution">
    <text evidence="10">The sequence shown here is derived from an EMBL/GenBank/DDBJ whole genome shotgun (WGS) entry which is preliminary data.</text>
</comment>
<dbReference type="GO" id="GO:0017056">
    <property type="term" value="F:structural constituent of nuclear pore"/>
    <property type="evidence" value="ECO:0007669"/>
    <property type="project" value="TreeGrafter"/>
</dbReference>
<keyword evidence="9" id="KW-0472">Membrane</keyword>
<dbReference type="GO" id="GO:0031080">
    <property type="term" value="C:nuclear pore outer ring"/>
    <property type="evidence" value="ECO:0007669"/>
    <property type="project" value="TreeGrafter"/>
</dbReference>
<dbReference type="AlphaFoldDB" id="A0A210QCQ6"/>
<evidence type="ECO:0000256" key="8">
    <source>
        <dbReference type="ARBA" id="ARBA00023242"/>
    </source>
</evidence>
<evidence type="ECO:0000256" key="1">
    <source>
        <dbReference type="ARBA" id="ARBA00004567"/>
    </source>
</evidence>
<comment type="function">
    <text evidence="9">Functions as a component of the nuclear pore complex (NPC).</text>
</comment>
<accession>A0A210QCQ6</accession>
<dbReference type="PANTHER" id="PTHR13373">
    <property type="entry name" value="FROUNT PROTEIN-RELATED"/>
    <property type="match status" value="1"/>
</dbReference>
<evidence type="ECO:0000256" key="3">
    <source>
        <dbReference type="ARBA" id="ARBA00022448"/>
    </source>
</evidence>